<dbReference type="Proteomes" id="UP001341281">
    <property type="component" value="Chromosome 03"/>
</dbReference>
<reference evidence="8 9" key="1">
    <citation type="submission" date="2024-02" db="EMBL/GenBank/DDBJ databases">
        <title>High-quality chromosome-scale genome assembly of Pensacola bahiagrass (Paspalum notatum Flugge var. saurae).</title>
        <authorList>
            <person name="Vega J.M."/>
            <person name="Podio M."/>
            <person name="Orjuela J."/>
            <person name="Siena L.A."/>
            <person name="Pessino S.C."/>
            <person name="Combes M.C."/>
            <person name="Mariac C."/>
            <person name="Albertini E."/>
            <person name="Pupilli F."/>
            <person name="Ortiz J.P.A."/>
            <person name="Leblanc O."/>
        </authorList>
    </citation>
    <scope>NUCLEOTIDE SEQUENCE [LARGE SCALE GENOMIC DNA]</scope>
    <source>
        <strain evidence="8">R1</strain>
        <tissue evidence="8">Leaf</tissue>
    </source>
</reference>
<evidence type="ECO:0000259" key="7">
    <source>
        <dbReference type="Pfam" id="PF05699"/>
    </source>
</evidence>
<gene>
    <name evidence="8" type="ORF">U9M48_014300</name>
</gene>
<evidence type="ECO:0000256" key="3">
    <source>
        <dbReference type="ARBA" id="ARBA00022771"/>
    </source>
</evidence>
<dbReference type="InterPro" id="IPR012337">
    <property type="entry name" value="RNaseH-like_sf"/>
</dbReference>
<dbReference type="InterPro" id="IPR052035">
    <property type="entry name" value="ZnF_BED_domain_contain"/>
</dbReference>
<feature type="region of interest" description="Disordered" evidence="6">
    <location>
        <begin position="64"/>
        <end position="88"/>
    </location>
</feature>
<evidence type="ECO:0000256" key="6">
    <source>
        <dbReference type="SAM" id="MobiDB-lite"/>
    </source>
</evidence>
<evidence type="ECO:0000256" key="1">
    <source>
        <dbReference type="ARBA" id="ARBA00004123"/>
    </source>
</evidence>
<keyword evidence="4" id="KW-0862">Zinc</keyword>
<keyword evidence="2" id="KW-0479">Metal-binding</keyword>
<keyword evidence="9" id="KW-1185">Reference proteome</keyword>
<organism evidence="8 9">
    <name type="scientific">Paspalum notatum var. saurae</name>
    <dbReference type="NCBI Taxonomy" id="547442"/>
    <lineage>
        <taxon>Eukaryota</taxon>
        <taxon>Viridiplantae</taxon>
        <taxon>Streptophyta</taxon>
        <taxon>Embryophyta</taxon>
        <taxon>Tracheophyta</taxon>
        <taxon>Spermatophyta</taxon>
        <taxon>Magnoliopsida</taxon>
        <taxon>Liliopsida</taxon>
        <taxon>Poales</taxon>
        <taxon>Poaceae</taxon>
        <taxon>PACMAD clade</taxon>
        <taxon>Panicoideae</taxon>
        <taxon>Andropogonodae</taxon>
        <taxon>Paspaleae</taxon>
        <taxon>Paspalinae</taxon>
        <taxon>Paspalum</taxon>
    </lineage>
</organism>
<dbReference type="GO" id="GO:0005634">
    <property type="term" value="C:nucleus"/>
    <property type="evidence" value="ECO:0007669"/>
    <property type="project" value="UniProtKB-SubCell"/>
</dbReference>
<dbReference type="InterPro" id="IPR008906">
    <property type="entry name" value="HATC_C_dom"/>
</dbReference>
<evidence type="ECO:0000256" key="5">
    <source>
        <dbReference type="ARBA" id="ARBA00023242"/>
    </source>
</evidence>
<dbReference type="GO" id="GO:0046983">
    <property type="term" value="F:protein dimerization activity"/>
    <property type="evidence" value="ECO:0007669"/>
    <property type="project" value="InterPro"/>
</dbReference>
<evidence type="ECO:0000313" key="8">
    <source>
        <dbReference type="EMBL" id="WVZ64831.1"/>
    </source>
</evidence>
<name>A0AAQ3T1R6_PASNO</name>
<protein>
    <recommendedName>
        <fullName evidence="7">HAT C-terminal dimerisation domain-containing protein</fullName>
    </recommendedName>
</protein>
<sequence>MCGFGDPAVIHFETSGKRTSLFLYLGVEDAIMGTKPKKRLTSKVWGSTGTTSLWNHQARCNSGIQKRPKLHEHTSLPSTKKSTALTAADVSDRKQKKLPFLLSSYKKDSCTLDATPDKDLALPDSPINTNRKNQAVDQNESHKEFATHEQNNLVLPVIPTDKNKKSQGVDQNISNEELIRILAMDGHATRMVEQDDFGKLVAHLNPIAKPPSHYDLRWKTFDLFKQEKSKLKEKLTALSCQVCLSACLWHYDPLLACLCLTVHYIDDEWEKQQKIIAFCSKDPSCSAEELTRTILWTIGDWGLDDKIFSIILDNAFIDDSVALNVKVGLQKRNKDAAKRSLFAARYATHLLDEVIKVGLNELDTIMERSTKSSRYKMVPIPSLAHYPNCRYAPSVDNWIKAQKICDMLEDFHMYKESMHKFPRPDNLFDKVWNVKEKVHHNTDIDRFKTRREVYLRDKEEEGLYLMSDIDDYIGDVHDTLLDLYSEYSNQMQEPDCTSGSEISTGDFIGRDILHELYLHTEYPYGQRPLTELDHYLQEARIATGESSVLQWWKEQSLTYPTIGRMARNILALPSSTDCKAATRTARLVMSVSGNANRVEKLVCIQDWLTAAGTTSVE</sequence>
<dbReference type="GO" id="GO:0008270">
    <property type="term" value="F:zinc ion binding"/>
    <property type="evidence" value="ECO:0007669"/>
    <property type="project" value="UniProtKB-KW"/>
</dbReference>
<proteinExistence type="predicted"/>
<evidence type="ECO:0000256" key="4">
    <source>
        <dbReference type="ARBA" id="ARBA00022833"/>
    </source>
</evidence>
<dbReference type="PANTHER" id="PTHR46481">
    <property type="entry name" value="ZINC FINGER BED DOMAIN-CONTAINING PROTEIN 4"/>
    <property type="match status" value="1"/>
</dbReference>
<evidence type="ECO:0000313" key="9">
    <source>
        <dbReference type="Proteomes" id="UP001341281"/>
    </source>
</evidence>
<keyword evidence="3" id="KW-0863">Zinc-finger</keyword>
<dbReference type="Pfam" id="PF05699">
    <property type="entry name" value="Dimer_Tnp_hAT"/>
    <property type="match status" value="1"/>
</dbReference>
<dbReference type="AlphaFoldDB" id="A0AAQ3T1R6"/>
<accession>A0AAQ3T1R6</accession>
<feature type="compositionally biased region" description="Polar residues" evidence="6">
    <location>
        <begin position="75"/>
        <end position="85"/>
    </location>
</feature>
<dbReference type="PANTHER" id="PTHR46481:SF10">
    <property type="entry name" value="ZINC FINGER BED DOMAIN-CONTAINING PROTEIN 39"/>
    <property type="match status" value="1"/>
</dbReference>
<dbReference type="SUPFAM" id="SSF53098">
    <property type="entry name" value="Ribonuclease H-like"/>
    <property type="match status" value="1"/>
</dbReference>
<keyword evidence="5" id="KW-0539">Nucleus</keyword>
<evidence type="ECO:0000256" key="2">
    <source>
        <dbReference type="ARBA" id="ARBA00022723"/>
    </source>
</evidence>
<comment type="subcellular location">
    <subcellularLocation>
        <location evidence="1">Nucleus</location>
    </subcellularLocation>
</comment>
<feature type="domain" description="HAT C-terminal dimerisation" evidence="7">
    <location>
        <begin position="531"/>
        <end position="608"/>
    </location>
</feature>
<dbReference type="EMBL" id="CP144747">
    <property type="protein sequence ID" value="WVZ64831.1"/>
    <property type="molecule type" value="Genomic_DNA"/>
</dbReference>